<organism evidence="3 4">
    <name type="scientific">Streptomyces millisiae</name>
    <dbReference type="NCBI Taxonomy" id="3075542"/>
    <lineage>
        <taxon>Bacteria</taxon>
        <taxon>Bacillati</taxon>
        <taxon>Actinomycetota</taxon>
        <taxon>Actinomycetes</taxon>
        <taxon>Kitasatosporales</taxon>
        <taxon>Streptomycetaceae</taxon>
        <taxon>Streptomyces</taxon>
    </lineage>
</organism>
<dbReference type="InterPro" id="IPR036165">
    <property type="entry name" value="YefM-like_sf"/>
</dbReference>
<dbReference type="Proteomes" id="UP001183420">
    <property type="component" value="Unassembled WGS sequence"/>
</dbReference>
<evidence type="ECO:0000259" key="2">
    <source>
        <dbReference type="Pfam" id="PF18495"/>
    </source>
</evidence>
<dbReference type="Pfam" id="PF18495">
    <property type="entry name" value="VbhA"/>
    <property type="match status" value="1"/>
</dbReference>
<dbReference type="InterPro" id="IPR043038">
    <property type="entry name" value="VbhA_sf"/>
</dbReference>
<protein>
    <submittedName>
        <fullName evidence="3">Type II toxin-antitoxin system Phd/YefM family antitoxin</fullName>
    </submittedName>
</protein>
<comment type="similarity">
    <text evidence="1">Belongs to the phD/YefM antitoxin family.</text>
</comment>
<dbReference type="SUPFAM" id="SSF143120">
    <property type="entry name" value="YefM-like"/>
    <property type="match status" value="1"/>
</dbReference>
<evidence type="ECO:0000313" key="4">
    <source>
        <dbReference type="Proteomes" id="UP001183420"/>
    </source>
</evidence>
<dbReference type="InterPro" id="IPR041535">
    <property type="entry name" value="VbhA"/>
</dbReference>
<dbReference type="InterPro" id="IPR033788">
    <property type="entry name" value="VbhA-like"/>
</dbReference>
<accession>A0ABU2LM01</accession>
<reference evidence="4" key="1">
    <citation type="submission" date="2023-07" db="EMBL/GenBank/DDBJ databases">
        <title>30 novel species of actinomycetes from the DSMZ collection.</title>
        <authorList>
            <person name="Nouioui I."/>
        </authorList>
    </citation>
    <scope>NUCLEOTIDE SEQUENCE [LARGE SCALE GENOMIC DNA]</scope>
    <source>
        <strain evidence="4">DSM 44918</strain>
    </source>
</reference>
<feature type="domain" description="Antitoxin VbhA" evidence="2">
    <location>
        <begin position="60"/>
        <end position="106"/>
    </location>
</feature>
<dbReference type="Gene3D" id="1.10.8.1050">
    <property type="entry name" value="Antitoxin VbhA-like"/>
    <property type="match status" value="1"/>
</dbReference>
<evidence type="ECO:0000313" key="3">
    <source>
        <dbReference type="EMBL" id="MDT0318288.1"/>
    </source>
</evidence>
<keyword evidence="4" id="KW-1185">Reference proteome</keyword>
<dbReference type="RefSeq" id="WP_311596863.1">
    <property type="nucleotide sequence ID" value="NZ_JAVREM010000005.1"/>
</dbReference>
<dbReference type="CDD" id="cd11586">
    <property type="entry name" value="VbhA_like"/>
    <property type="match status" value="1"/>
</dbReference>
<name>A0ABU2LM01_9ACTN</name>
<dbReference type="EMBL" id="JAVREM010000005">
    <property type="protein sequence ID" value="MDT0318288.1"/>
    <property type="molecule type" value="Genomic_DNA"/>
</dbReference>
<proteinExistence type="inferred from homology"/>
<gene>
    <name evidence="3" type="ORF">RNC47_08070</name>
</gene>
<sequence length="116" mass="12281">MDIPEVVTVGDARKGLSQILAELSAAGPEAEPVLIGAHRKPQGVLLSVEAFEALVEKRERRLAVESATASVAAEGLRTSGAADRDADAWVRGEISGEEMVARAIARHRGQENRRAG</sequence>
<evidence type="ECO:0000256" key="1">
    <source>
        <dbReference type="ARBA" id="ARBA00009981"/>
    </source>
</evidence>
<comment type="caution">
    <text evidence="3">The sequence shown here is derived from an EMBL/GenBank/DDBJ whole genome shotgun (WGS) entry which is preliminary data.</text>
</comment>